<gene>
    <name evidence="1" type="ORF">MENTE1834_LOCUS11247</name>
</gene>
<dbReference type="EMBL" id="CAVMJV010000011">
    <property type="protein sequence ID" value="CAK5043784.1"/>
    <property type="molecule type" value="Genomic_DNA"/>
</dbReference>
<name>A0ACB0YF07_MELEN</name>
<comment type="caution">
    <text evidence="1">The sequence shown here is derived from an EMBL/GenBank/DDBJ whole genome shotgun (WGS) entry which is preliminary data.</text>
</comment>
<organism evidence="1 2">
    <name type="scientific">Meloidogyne enterolobii</name>
    <name type="common">Root-knot nematode worm</name>
    <name type="synonym">Meloidogyne mayaguensis</name>
    <dbReference type="NCBI Taxonomy" id="390850"/>
    <lineage>
        <taxon>Eukaryota</taxon>
        <taxon>Metazoa</taxon>
        <taxon>Ecdysozoa</taxon>
        <taxon>Nematoda</taxon>
        <taxon>Chromadorea</taxon>
        <taxon>Rhabditida</taxon>
        <taxon>Tylenchina</taxon>
        <taxon>Tylenchomorpha</taxon>
        <taxon>Tylenchoidea</taxon>
        <taxon>Meloidogynidae</taxon>
        <taxon>Meloidogyninae</taxon>
        <taxon>Meloidogyne</taxon>
    </lineage>
</organism>
<keyword evidence="2" id="KW-1185">Reference proteome</keyword>
<protein>
    <submittedName>
        <fullName evidence="1">Uncharacterized protein</fullName>
    </submittedName>
</protein>
<sequence>MSSLITSTVSLCGAKISLLMSSFGFERAWPLSVTKFINSWREPTIFLLSISTSLFNSPFPIFRSQSVN</sequence>
<accession>A0ACB0YF07</accession>
<dbReference type="Proteomes" id="UP001497535">
    <property type="component" value="Unassembled WGS sequence"/>
</dbReference>
<proteinExistence type="predicted"/>
<evidence type="ECO:0000313" key="1">
    <source>
        <dbReference type="EMBL" id="CAK5043784.1"/>
    </source>
</evidence>
<evidence type="ECO:0000313" key="2">
    <source>
        <dbReference type="Proteomes" id="UP001497535"/>
    </source>
</evidence>
<reference evidence="1" key="1">
    <citation type="submission" date="2023-11" db="EMBL/GenBank/DDBJ databases">
        <authorList>
            <person name="Poullet M."/>
        </authorList>
    </citation>
    <scope>NUCLEOTIDE SEQUENCE</scope>
    <source>
        <strain evidence="1">E1834</strain>
    </source>
</reference>